<feature type="signal peptide" evidence="1">
    <location>
        <begin position="1"/>
        <end position="20"/>
    </location>
</feature>
<name>A0ABU1YB43_9FLAO</name>
<proteinExistence type="predicted"/>
<dbReference type="RefSeq" id="WP_310282819.1">
    <property type="nucleotide sequence ID" value="NZ_JAVDWQ010000012.1"/>
</dbReference>
<evidence type="ECO:0000313" key="3">
    <source>
        <dbReference type="Proteomes" id="UP001269081"/>
    </source>
</evidence>
<dbReference type="Proteomes" id="UP001269081">
    <property type="component" value="Unassembled WGS sequence"/>
</dbReference>
<gene>
    <name evidence="2" type="ORF">J2W48_003416</name>
</gene>
<feature type="chain" id="PRO_5046392553" description="Lipoprotein" evidence="1">
    <location>
        <begin position="21"/>
        <end position="122"/>
    </location>
</feature>
<protein>
    <recommendedName>
        <fullName evidence="4">Lipoprotein</fullName>
    </recommendedName>
</protein>
<dbReference type="EMBL" id="JAVDWQ010000012">
    <property type="protein sequence ID" value="MDR7211462.1"/>
    <property type="molecule type" value="Genomic_DNA"/>
</dbReference>
<evidence type="ECO:0000313" key="2">
    <source>
        <dbReference type="EMBL" id="MDR7211462.1"/>
    </source>
</evidence>
<evidence type="ECO:0008006" key="4">
    <source>
        <dbReference type="Google" id="ProtNLM"/>
    </source>
</evidence>
<organism evidence="2 3">
    <name type="scientific">Flavobacterium piscis</name>
    <dbReference type="NCBI Taxonomy" id="1114874"/>
    <lineage>
        <taxon>Bacteria</taxon>
        <taxon>Pseudomonadati</taxon>
        <taxon>Bacteroidota</taxon>
        <taxon>Flavobacteriia</taxon>
        <taxon>Flavobacteriales</taxon>
        <taxon>Flavobacteriaceae</taxon>
        <taxon>Flavobacterium</taxon>
    </lineage>
</organism>
<comment type="caution">
    <text evidence="2">The sequence shown here is derived from an EMBL/GenBank/DDBJ whole genome shotgun (WGS) entry which is preliminary data.</text>
</comment>
<evidence type="ECO:0000256" key="1">
    <source>
        <dbReference type="SAM" id="SignalP"/>
    </source>
</evidence>
<accession>A0ABU1YB43</accession>
<keyword evidence="3" id="KW-1185">Reference proteome</keyword>
<sequence>MRKIILYLLVLFFASSCVTRLESPLMQGYIYDSNKTPLEEVQVCLNEECILTNKKGYFNFKRKTYIEFVRIGGEAPPLIYNLSISKKTYKDTIISYRSLYGGADVDLEIEYNNIVLKPKAEK</sequence>
<reference evidence="2 3" key="1">
    <citation type="submission" date="2023-07" db="EMBL/GenBank/DDBJ databases">
        <title>Sorghum-associated microbial communities from plants grown in Nebraska, USA.</title>
        <authorList>
            <person name="Schachtman D."/>
        </authorList>
    </citation>
    <scope>NUCLEOTIDE SEQUENCE [LARGE SCALE GENOMIC DNA]</scope>
    <source>
        <strain evidence="2 3">4129</strain>
    </source>
</reference>
<keyword evidence="1" id="KW-0732">Signal</keyword>
<dbReference type="PROSITE" id="PS51257">
    <property type="entry name" value="PROKAR_LIPOPROTEIN"/>
    <property type="match status" value="1"/>
</dbReference>